<evidence type="ECO:0000313" key="8">
    <source>
        <dbReference type="EMBL" id="LAB67855.1"/>
    </source>
</evidence>
<evidence type="ECO:0000256" key="1">
    <source>
        <dbReference type="ARBA" id="ARBA00004141"/>
    </source>
</evidence>
<feature type="transmembrane region" description="Helical" evidence="7">
    <location>
        <begin position="218"/>
        <end position="237"/>
    </location>
</feature>
<organism evidence="8">
    <name type="scientific">Hirondellea gigas</name>
    <dbReference type="NCBI Taxonomy" id="1518452"/>
    <lineage>
        <taxon>Eukaryota</taxon>
        <taxon>Metazoa</taxon>
        <taxon>Ecdysozoa</taxon>
        <taxon>Arthropoda</taxon>
        <taxon>Crustacea</taxon>
        <taxon>Multicrustacea</taxon>
        <taxon>Malacostraca</taxon>
        <taxon>Eumalacostraca</taxon>
        <taxon>Peracarida</taxon>
        <taxon>Amphipoda</taxon>
        <taxon>Amphilochidea</taxon>
        <taxon>Lysianassida</taxon>
        <taxon>Lysianassidira</taxon>
        <taxon>Lysianassoidea</taxon>
        <taxon>Lysianassidae</taxon>
        <taxon>Hirondellea</taxon>
    </lineage>
</organism>
<feature type="compositionally biased region" description="Basic and acidic residues" evidence="6">
    <location>
        <begin position="463"/>
        <end position="476"/>
    </location>
</feature>
<dbReference type="Pfam" id="PF07851">
    <property type="entry name" value="TMEM120A-B"/>
    <property type="match status" value="1"/>
</dbReference>
<feature type="compositionally biased region" description="Low complexity" evidence="6">
    <location>
        <begin position="442"/>
        <end position="459"/>
    </location>
</feature>
<comment type="similarity">
    <text evidence="2">Belongs to the TMEM120 family.</text>
</comment>
<feature type="compositionally biased region" description="Polar residues" evidence="6">
    <location>
        <begin position="429"/>
        <end position="441"/>
    </location>
</feature>
<feature type="region of interest" description="Disordered" evidence="6">
    <location>
        <begin position="416"/>
        <end position="544"/>
    </location>
</feature>
<feature type="compositionally biased region" description="Basic and acidic residues" evidence="6">
    <location>
        <begin position="359"/>
        <end position="368"/>
    </location>
</feature>
<evidence type="ECO:0000256" key="6">
    <source>
        <dbReference type="SAM" id="MobiDB-lite"/>
    </source>
</evidence>
<dbReference type="PANTHER" id="PTHR21433:SF0">
    <property type="entry name" value="TRANSMEMBRANE PROTEIN 120 HOMOLOG"/>
    <property type="match status" value="1"/>
</dbReference>
<protein>
    <submittedName>
        <fullName evidence="8 9">Transmembrane protein 120 homolog</fullName>
    </submittedName>
</protein>
<dbReference type="AlphaFoldDB" id="A0A2P2I1D8"/>
<feature type="transmembrane region" description="Helical" evidence="7">
    <location>
        <begin position="192"/>
        <end position="212"/>
    </location>
</feature>
<feature type="transmembrane region" description="Helical" evidence="7">
    <location>
        <begin position="266"/>
        <end position="284"/>
    </location>
</feature>
<feature type="region of interest" description="Disordered" evidence="6">
    <location>
        <begin position="358"/>
        <end position="404"/>
    </location>
</feature>
<accession>A0A2P2I1D8</accession>
<name>A0A2P2I1D8_9CRUS</name>
<proteinExistence type="evidence at transcript level"/>
<feature type="transmembrane region" description="Helical" evidence="7">
    <location>
        <begin position="304"/>
        <end position="327"/>
    </location>
</feature>
<feature type="transmembrane region" description="Helical" evidence="7">
    <location>
        <begin position="136"/>
        <end position="156"/>
    </location>
</feature>
<dbReference type="InterPro" id="IPR012926">
    <property type="entry name" value="TMEM120A/B"/>
</dbReference>
<reference evidence="9" key="1">
    <citation type="submission" date="2017-11" db="EMBL/GenBank/DDBJ databases">
        <title>The sensing device of the deep-sea amphipod.</title>
        <authorList>
            <person name="Kobayashi H."/>
            <person name="Nagahama T."/>
            <person name="Arai W."/>
            <person name="Sasagawa Y."/>
            <person name="Umeda M."/>
            <person name="Hayashi T."/>
            <person name="Nikaido I."/>
            <person name="Watanabe H."/>
            <person name="Oguri K."/>
            <person name="Kitazato H."/>
            <person name="Fujioka K."/>
            <person name="Kido Y."/>
            <person name="Takami H."/>
        </authorList>
    </citation>
    <scope>NUCLEOTIDE SEQUENCE</scope>
    <source>
        <tissue evidence="9">Whole body</tissue>
    </source>
</reference>
<dbReference type="EMBL" id="IACT01000298">
    <property type="protein sequence ID" value="LAC19723.1"/>
    <property type="molecule type" value="mRNA"/>
</dbReference>
<comment type="subcellular location">
    <subcellularLocation>
        <location evidence="1">Membrane</location>
        <topology evidence="1">Multi-pass membrane protein</topology>
    </subcellularLocation>
</comment>
<sequence length="544" mass="63307">MEHNNIDSCIEEWETLSNEYRSLEKLHKLYQAKLEEVNSLQQKCTKGISHQRYRLNIIKTSLKRLGKSVMVIDGEEKERNNMLQTDLIRRKAQLYEMENILPKPSGRYLKIILGNINVSILDKNERFRYKDEYEKFKLVMSLIALGVSIINCFTNYRTMDLIHMFLLVWYYCTLTIRESILKVNGSRMKGWWRAHHFISTVLAGVMLIWPVGECYYLFRTQFMAFNVYISFVQYLQFMYQRGCLYRLKCLGQSHNMDITVEGFQSWMWKGLGFLLPFLFIGYFWELYQAYTLYNLMMYPSADWHIGTLCLLFMLLFLGNSITTAAIIPQKLKERFKLKYRFTRLDKYIWTHKKRRVSFRHPESNERRTPAARAASFNRKMRISKEEPTCTDVPQNREVSSPKVAAVVTSVDANAVTDTSKSVTMEGDQRPSNNNSTQPETKGSSILTSSTSSSTGSEAIGSEDDPRNVAKQQKQEEQTAENKTLENDNSTEKMLTSGDDGEVSDSIVDDVTKEEFDQVELEEVFSDEDSQTTTDFEDTESKKDK</sequence>
<evidence type="ECO:0000256" key="3">
    <source>
        <dbReference type="ARBA" id="ARBA00022692"/>
    </source>
</evidence>
<dbReference type="EMBL" id="IACF01002193">
    <property type="protein sequence ID" value="LAB67855.1"/>
    <property type="molecule type" value="mRNA"/>
</dbReference>
<evidence type="ECO:0000256" key="5">
    <source>
        <dbReference type="ARBA" id="ARBA00023136"/>
    </source>
</evidence>
<keyword evidence="3 7" id="KW-0812">Transmembrane</keyword>
<dbReference type="GO" id="GO:0016020">
    <property type="term" value="C:membrane"/>
    <property type="evidence" value="ECO:0007669"/>
    <property type="project" value="UniProtKB-SubCell"/>
</dbReference>
<feature type="compositionally biased region" description="Acidic residues" evidence="6">
    <location>
        <begin position="516"/>
        <end position="537"/>
    </location>
</feature>
<evidence type="ECO:0000256" key="2">
    <source>
        <dbReference type="ARBA" id="ARBA00009700"/>
    </source>
</evidence>
<dbReference type="PANTHER" id="PTHR21433">
    <property type="entry name" value="TRANSMEMBRANE PROTEIN INDUCED BY TUMOR NECROSIS FACTOR ALPHA"/>
    <property type="match status" value="1"/>
</dbReference>
<keyword evidence="5 7" id="KW-0472">Membrane</keyword>
<evidence type="ECO:0000256" key="7">
    <source>
        <dbReference type="SAM" id="Phobius"/>
    </source>
</evidence>
<evidence type="ECO:0000256" key="4">
    <source>
        <dbReference type="ARBA" id="ARBA00022989"/>
    </source>
</evidence>
<keyword evidence="4 7" id="KW-1133">Transmembrane helix</keyword>
<evidence type="ECO:0000313" key="9">
    <source>
        <dbReference type="EMBL" id="LAC19723.1"/>
    </source>
</evidence>
<reference evidence="8" key="2">
    <citation type="journal article" date="2018" name="Biosci. Biotechnol. Biochem.">
        <title>Polysaccharide hydrolase of the hadal zone amphipods Hirondellea gigas.</title>
        <authorList>
            <person name="Kobayashi H."/>
            <person name="Nagahama T."/>
            <person name="Arai W."/>
            <person name="Sasagawa Y."/>
            <person name="Umeda M."/>
            <person name="Hayashi T."/>
            <person name="Nikaido I."/>
            <person name="Watanabe H."/>
            <person name="Oguri K."/>
            <person name="Kitazato H."/>
            <person name="Fujioka K."/>
            <person name="Kido Y."/>
            <person name="Takami H."/>
        </authorList>
    </citation>
    <scope>NUCLEOTIDE SEQUENCE</scope>
    <source>
        <tissue evidence="8">Whole body</tissue>
    </source>
</reference>